<dbReference type="Proteomes" id="UP001163550">
    <property type="component" value="Chromosome"/>
</dbReference>
<proteinExistence type="predicted"/>
<dbReference type="RefSeq" id="WP_228880687.1">
    <property type="nucleotide sequence ID" value="NZ_CABIIK010000024.1"/>
</dbReference>
<dbReference type="Pfam" id="PF13556">
    <property type="entry name" value="HTH_30"/>
    <property type="match status" value="1"/>
</dbReference>
<dbReference type="InterPro" id="IPR025736">
    <property type="entry name" value="PucR_C-HTH_dom"/>
</dbReference>
<gene>
    <name evidence="2" type="ORF">LNN31_06795</name>
</gene>
<reference evidence="2" key="1">
    <citation type="submission" date="2021-11" db="EMBL/GenBank/DDBJ databases">
        <title>Isoprene-degrading acetogen.</title>
        <authorList>
            <person name="Yang Y."/>
            <person name="Jin H."/>
            <person name="Yan J."/>
        </authorList>
    </citation>
    <scope>NUCLEOTIDE SEQUENCE</scope>
    <source>
        <strain evidence="2">Berkeley</strain>
    </source>
</reference>
<sequence length="507" mass="57659">MKIPLQIVFEKLNWTVSETVLIAPHHSVFSDVRLLSPELITLKSGILYVGEGLLINELIYETGCGLCLLNGSGPFPCDALTIAVDCSLFELFNHISQLFFELRQQFEQLTQAILQKKGLQQVVEVISEICGNPVYLVDTSFKVLGIHGPETMSEMSVNWRHLLNDGYLPYNIVMNLIESNELQNMESGRCADLIVSKLFYTPFINYNMRHKGKLQGHFFVVGMLKKITPGDVELTNLVGPFVLDAIRSDPYFQTTRGRYYEHFIIDMLEGKPMQLAHIKNQVSALKLDLNDGFTVIKIMPHHHDELRNEQISRQLEQIDGCKPVFYQNAIVAVFPKLQRQQSTLITKLKTLSNTINGTIGISDEIPGFSNLHCLYIQASTAITLGQQLYLSTTIYCYQDVMRFHPFLGFSKKAELAAMCHPGLLNLQAYDAVHDTNLVQTLVTYLKHERHSLSTATALHIHRNTLSYRLEKIDQLFSFNLDDAFERERILLTLNILSYLKHASFATE</sequence>
<protein>
    <submittedName>
        <fullName evidence="2">Helix-turn-helix domain-containing protein</fullName>
    </submittedName>
</protein>
<dbReference type="PANTHER" id="PTHR33744:SF15">
    <property type="entry name" value="CARBOHYDRATE DIACID REGULATOR"/>
    <property type="match status" value="1"/>
</dbReference>
<dbReference type="PANTHER" id="PTHR33744">
    <property type="entry name" value="CARBOHYDRATE DIACID REGULATOR"/>
    <property type="match status" value="1"/>
</dbReference>
<feature type="domain" description="PucR C-terminal helix-turn-helix" evidence="1">
    <location>
        <begin position="437"/>
        <end position="494"/>
    </location>
</feature>
<evidence type="ECO:0000259" key="1">
    <source>
        <dbReference type="Pfam" id="PF13556"/>
    </source>
</evidence>
<organism evidence="2 3">
    <name type="scientific">Acetobacterium wieringae</name>
    <dbReference type="NCBI Taxonomy" id="52694"/>
    <lineage>
        <taxon>Bacteria</taxon>
        <taxon>Bacillati</taxon>
        <taxon>Bacillota</taxon>
        <taxon>Clostridia</taxon>
        <taxon>Eubacteriales</taxon>
        <taxon>Eubacteriaceae</taxon>
        <taxon>Acetobacterium</taxon>
    </lineage>
</organism>
<keyword evidence="3" id="KW-1185">Reference proteome</keyword>
<evidence type="ECO:0000313" key="3">
    <source>
        <dbReference type="Proteomes" id="UP001163550"/>
    </source>
</evidence>
<dbReference type="InterPro" id="IPR042070">
    <property type="entry name" value="PucR_C-HTH_sf"/>
</dbReference>
<accession>A0ABY6HHV5</accession>
<evidence type="ECO:0000313" key="2">
    <source>
        <dbReference type="EMBL" id="UYO64115.1"/>
    </source>
</evidence>
<dbReference type="InterPro" id="IPR051448">
    <property type="entry name" value="CdaR-like_regulators"/>
</dbReference>
<dbReference type="Gene3D" id="1.10.10.2840">
    <property type="entry name" value="PucR C-terminal helix-turn-helix domain"/>
    <property type="match status" value="1"/>
</dbReference>
<name>A0ABY6HHV5_9FIRM</name>
<dbReference type="EMBL" id="CP087994">
    <property type="protein sequence ID" value="UYO64115.1"/>
    <property type="molecule type" value="Genomic_DNA"/>
</dbReference>